<keyword evidence="3 6" id="KW-0713">Self-incompatibility</keyword>
<proteinExistence type="inferred from homology"/>
<dbReference type="GO" id="GO:0060320">
    <property type="term" value="P:rejection of self pollen"/>
    <property type="evidence" value="ECO:0007669"/>
    <property type="project" value="UniProtKB-KW"/>
</dbReference>
<comment type="similarity">
    <text evidence="2 6">Belongs to the plant self-incompatibility (S1) protein family.</text>
</comment>
<evidence type="ECO:0000313" key="8">
    <source>
        <dbReference type="Proteomes" id="UP001291623"/>
    </source>
</evidence>
<dbReference type="PANTHER" id="PTHR31232">
    <property type="match status" value="1"/>
</dbReference>
<dbReference type="GO" id="GO:0005576">
    <property type="term" value="C:extracellular region"/>
    <property type="evidence" value="ECO:0007669"/>
    <property type="project" value="UniProtKB-SubCell"/>
</dbReference>
<keyword evidence="4 6" id="KW-0964">Secreted</keyword>
<gene>
    <name evidence="7" type="ORF">RND71_022449</name>
</gene>
<keyword evidence="8" id="KW-1185">Reference proteome</keyword>
<dbReference type="EMBL" id="JAVYJV010000012">
    <property type="protein sequence ID" value="KAK4356839.1"/>
    <property type="molecule type" value="Genomic_DNA"/>
</dbReference>
<accession>A0AAE1RTB9</accession>
<comment type="caution">
    <text evidence="7">The sequence shown here is derived from an EMBL/GenBank/DDBJ whole genome shotgun (WGS) entry which is preliminary data.</text>
</comment>
<organism evidence="7 8">
    <name type="scientific">Anisodus tanguticus</name>
    <dbReference type="NCBI Taxonomy" id="243964"/>
    <lineage>
        <taxon>Eukaryota</taxon>
        <taxon>Viridiplantae</taxon>
        <taxon>Streptophyta</taxon>
        <taxon>Embryophyta</taxon>
        <taxon>Tracheophyta</taxon>
        <taxon>Spermatophyta</taxon>
        <taxon>Magnoliopsida</taxon>
        <taxon>eudicotyledons</taxon>
        <taxon>Gunneridae</taxon>
        <taxon>Pentapetalae</taxon>
        <taxon>asterids</taxon>
        <taxon>lamiids</taxon>
        <taxon>Solanales</taxon>
        <taxon>Solanaceae</taxon>
        <taxon>Solanoideae</taxon>
        <taxon>Hyoscyameae</taxon>
        <taxon>Anisodus</taxon>
    </lineage>
</organism>
<evidence type="ECO:0000313" key="7">
    <source>
        <dbReference type="EMBL" id="KAK4356839.1"/>
    </source>
</evidence>
<sequence>MQDRLSSFKDVLQRIPKLTNRGKQSLMLVHILNNLPENSPQLQLHCASKDNDFGNAYPPLRTDYKWEFCGWYRTLYFCHFWWGDKDTAFDVFNEMNYCVHDGYSFIPQGTKRCIWNVKADGIYMGYEDQSGQTIYKKYRDW</sequence>
<evidence type="ECO:0000256" key="3">
    <source>
        <dbReference type="ARBA" id="ARBA00022471"/>
    </source>
</evidence>
<keyword evidence="5" id="KW-0732">Signal</keyword>
<dbReference type="PANTHER" id="PTHR31232:SF61">
    <property type="entry name" value="S-PROTEIN HOMOLOG"/>
    <property type="match status" value="1"/>
</dbReference>
<dbReference type="InterPro" id="IPR010264">
    <property type="entry name" value="Self-incomp_S1"/>
</dbReference>
<evidence type="ECO:0000256" key="6">
    <source>
        <dbReference type="RuleBase" id="RU367044"/>
    </source>
</evidence>
<reference evidence="7" key="1">
    <citation type="submission" date="2023-12" db="EMBL/GenBank/DDBJ databases">
        <title>Genome assembly of Anisodus tanguticus.</title>
        <authorList>
            <person name="Wang Y.-J."/>
        </authorList>
    </citation>
    <scope>NUCLEOTIDE SEQUENCE</scope>
    <source>
        <strain evidence="7">KB-2021</strain>
        <tissue evidence="7">Leaf</tissue>
    </source>
</reference>
<evidence type="ECO:0000256" key="5">
    <source>
        <dbReference type="ARBA" id="ARBA00022729"/>
    </source>
</evidence>
<dbReference type="Pfam" id="PF05938">
    <property type="entry name" value="Self-incomp_S1"/>
    <property type="match status" value="1"/>
</dbReference>
<comment type="subcellular location">
    <subcellularLocation>
        <location evidence="1 6">Secreted</location>
    </subcellularLocation>
</comment>
<evidence type="ECO:0000256" key="2">
    <source>
        <dbReference type="ARBA" id="ARBA00005581"/>
    </source>
</evidence>
<evidence type="ECO:0000256" key="1">
    <source>
        <dbReference type="ARBA" id="ARBA00004613"/>
    </source>
</evidence>
<evidence type="ECO:0000256" key="4">
    <source>
        <dbReference type="ARBA" id="ARBA00022525"/>
    </source>
</evidence>
<protein>
    <recommendedName>
        <fullName evidence="6">S-protein homolog</fullName>
    </recommendedName>
</protein>
<dbReference type="Proteomes" id="UP001291623">
    <property type="component" value="Unassembled WGS sequence"/>
</dbReference>
<name>A0AAE1RTB9_9SOLA</name>
<dbReference type="AlphaFoldDB" id="A0AAE1RTB9"/>